<proteinExistence type="predicted"/>
<evidence type="ECO:0000256" key="1">
    <source>
        <dbReference type="ARBA" id="ARBA00022723"/>
    </source>
</evidence>
<sequence>MTTNYNRMELGTFGHDLKEKGRVMSKEALGLTGTEISFNYVKAGDFTPFVHSHTLNEEVYIILQGEGMFMVDADEFEIKEGSVIRVSPKGQRAIKAGDADLVYICIQAQSGSLTQSTEHDGVMSESKASWMK</sequence>
<accession>A0A0X8H0S4</accession>
<reference evidence="3 4" key="1">
    <citation type="submission" date="2015-10" db="EMBL/GenBank/DDBJ databases">
        <title>Erysipelothrix larvae sp. LV19 isolated from the larval gut of the rhinoceros beetle, Trypoxylus dichotomus.</title>
        <authorList>
            <person name="Lim S."/>
            <person name="Kim B.-C."/>
        </authorList>
    </citation>
    <scope>NUCLEOTIDE SEQUENCE [LARGE SCALE GENOMIC DNA]</scope>
    <source>
        <strain evidence="3 4">LV19</strain>
    </source>
</reference>
<dbReference type="InterPro" id="IPR013096">
    <property type="entry name" value="Cupin_2"/>
</dbReference>
<name>A0A0X8H0S4_9FIRM</name>
<gene>
    <name evidence="3" type="ORF">AOC36_07795</name>
</gene>
<feature type="domain" description="Cupin type-2" evidence="2">
    <location>
        <begin position="43"/>
        <end position="106"/>
    </location>
</feature>
<dbReference type="RefSeq" id="WP_067633099.1">
    <property type="nucleotide sequence ID" value="NZ_CP013213.1"/>
</dbReference>
<protein>
    <recommendedName>
        <fullName evidence="2">Cupin type-2 domain-containing protein</fullName>
    </recommendedName>
</protein>
<keyword evidence="1" id="KW-0479">Metal-binding</keyword>
<dbReference type="PANTHER" id="PTHR35848:SF6">
    <property type="entry name" value="CUPIN TYPE-2 DOMAIN-CONTAINING PROTEIN"/>
    <property type="match status" value="1"/>
</dbReference>
<dbReference type="OrthoDB" id="9804028at2"/>
<dbReference type="CDD" id="cd06985">
    <property type="entry name" value="cupin_BF4112"/>
    <property type="match status" value="1"/>
</dbReference>
<dbReference type="PANTHER" id="PTHR35848">
    <property type="entry name" value="OXALATE-BINDING PROTEIN"/>
    <property type="match status" value="1"/>
</dbReference>
<dbReference type="InterPro" id="IPR051610">
    <property type="entry name" value="GPI/OXD"/>
</dbReference>
<evidence type="ECO:0000313" key="4">
    <source>
        <dbReference type="Proteomes" id="UP000063781"/>
    </source>
</evidence>
<dbReference type="KEGG" id="erl:AOC36_07795"/>
<evidence type="ECO:0000313" key="3">
    <source>
        <dbReference type="EMBL" id="AMC93889.1"/>
    </source>
</evidence>
<dbReference type="SUPFAM" id="SSF51182">
    <property type="entry name" value="RmlC-like cupins"/>
    <property type="match status" value="1"/>
</dbReference>
<dbReference type="InterPro" id="IPR011051">
    <property type="entry name" value="RmlC_Cupin_sf"/>
</dbReference>
<organism evidence="3 4">
    <name type="scientific">Erysipelothrix larvae</name>
    <dbReference type="NCBI Taxonomy" id="1514105"/>
    <lineage>
        <taxon>Bacteria</taxon>
        <taxon>Bacillati</taxon>
        <taxon>Bacillota</taxon>
        <taxon>Erysipelotrichia</taxon>
        <taxon>Erysipelotrichales</taxon>
        <taxon>Erysipelotrichaceae</taxon>
        <taxon>Erysipelothrix</taxon>
    </lineage>
</organism>
<dbReference type="GO" id="GO:0046872">
    <property type="term" value="F:metal ion binding"/>
    <property type="evidence" value="ECO:0007669"/>
    <property type="project" value="UniProtKB-KW"/>
</dbReference>
<evidence type="ECO:0000259" key="2">
    <source>
        <dbReference type="Pfam" id="PF07883"/>
    </source>
</evidence>
<dbReference type="STRING" id="1514105.AOC36_07795"/>
<dbReference type="InterPro" id="IPR014710">
    <property type="entry name" value="RmlC-like_jellyroll"/>
</dbReference>
<dbReference type="Pfam" id="PF07883">
    <property type="entry name" value="Cupin_2"/>
    <property type="match status" value="1"/>
</dbReference>
<dbReference type="Proteomes" id="UP000063781">
    <property type="component" value="Chromosome"/>
</dbReference>
<dbReference type="AlphaFoldDB" id="A0A0X8H0S4"/>
<dbReference type="EMBL" id="CP013213">
    <property type="protein sequence ID" value="AMC93889.1"/>
    <property type="molecule type" value="Genomic_DNA"/>
</dbReference>
<keyword evidence="4" id="KW-1185">Reference proteome</keyword>
<dbReference type="Gene3D" id="2.60.120.10">
    <property type="entry name" value="Jelly Rolls"/>
    <property type="match status" value="1"/>
</dbReference>